<dbReference type="InterPro" id="IPR016193">
    <property type="entry name" value="Cytidine_deaminase-like"/>
</dbReference>
<dbReference type="CDD" id="cd01285">
    <property type="entry name" value="nucleoside_deaminase"/>
    <property type="match status" value="1"/>
</dbReference>
<evidence type="ECO:0000256" key="2">
    <source>
        <dbReference type="ARBA" id="ARBA00022833"/>
    </source>
</evidence>
<organism evidence="4 5">
    <name type="scientific">Clostridium oryzae</name>
    <dbReference type="NCBI Taxonomy" id="1450648"/>
    <lineage>
        <taxon>Bacteria</taxon>
        <taxon>Bacillati</taxon>
        <taxon>Bacillota</taxon>
        <taxon>Clostridia</taxon>
        <taxon>Eubacteriales</taxon>
        <taxon>Clostridiaceae</taxon>
        <taxon>Clostridium</taxon>
    </lineage>
</organism>
<dbReference type="SUPFAM" id="SSF53927">
    <property type="entry name" value="Cytidine deaminase-like"/>
    <property type="match status" value="1"/>
</dbReference>
<dbReference type="GO" id="GO:0008892">
    <property type="term" value="F:guanine deaminase activity"/>
    <property type="evidence" value="ECO:0007669"/>
    <property type="project" value="UniProtKB-EC"/>
</dbReference>
<dbReference type="GO" id="GO:0008270">
    <property type="term" value="F:zinc ion binding"/>
    <property type="evidence" value="ECO:0007669"/>
    <property type="project" value="InterPro"/>
</dbReference>
<dbReference type="AlphaFoldDB" id="A0A1V4ICU1"/>
<accession>A0A1V4ICU1</accession>
<sequence length="154" mass="17729">MNEMNFISKIKHPSEEIMRELIKDQWTKDSIFAAVIDTEGNIVSKGKTTVWDEYDPTAHAEINAIRSACKELKVDILPKGYWLYSTFEPCPLCAAAIIWTGFEGVVYANNPDHRGKEVNWSFIKCRDVLKSGKYINDVTLVEDFLIDEIKDYFK</sequence>
<keyword evidence="2" id="KW-0862">Zinc</keyword>
<evidence type="ECO:0000313" key="4">
    <source>
        <dbReference type="EMBL" id="OPJ57828.1"/>
    </source>
</evidence>
<evidence type="ECO:0000313" key="5">
    <source>
        <dbReference type="Proteomes" id="UP000190080"/>
    </source>
</evidence>
<dbReference type="EMBL" id="MZGV01000071">
    <property type="protein sequence ID" value="OPJ57828.1"/>
    <property type="molecule type" value="Genomic_DNA"/>
</dbReference>
<comment type="caution">
    <text evidence="4">The sequence shown here is derived from an EMBL/GenBank/DDBJ whole genome shotgun (WGS) entry which is preliminary data.</text>
</comment>
<protein>
    <submittedName>
        <fullName evidence="4">Guanine deaminase</fullName>
        <ecNumber evidence="4">3.5.4.3</ecNumber>
    </submittedName>
</protein>
<gene>
    <name evidence="4" type="primary">guaD</name>
    <name evidence="4" type="ORF">CLORY_38990</name>
</gene>
<dbReference type="EC" id="3.5.4.3" evidence="4"/>
<dbReference type="Proteomes" id="UP000190080">
    <property type="component" value="Unassembled WGS sequence"/>
</dbReference>
<dbReference type="Gene3D" id="3.40.140.10">
    <property type="entry name" value="Cytidine Deaminase, domain 2"/>
    <property type="match status" value="1"/>
</dbReference>
<keyword evidence="1" id="KW-0479">Metal-binding</keyword>
<feature type="domain" description="CMP/dCMP-type deaminase" evidence="3">
    <location>
        <begin position="12"/>
        <end position="125"/>
    </location>
</feature>
<dbReference type="Pfam" id="PF00383">
    <property type="entry name" value="dCMP_cyt_deam_1"/>
    <property type="match status" value="1"/>
</dbReference>
<evidence type="ECO:0000256" key="1">
    <source>
        <dbReference type="ARBA" id="ARBA00022723"/>
    </source>
</evidence>
<keyword evidence="4" id="KW-0378">Hydrolase</keyword>
<keyword evidence="5" id="KW-1185">Reference proteome</keyword>
<name>A0A1V4ICU1_9CLOT</name>
<evidence type="ECO:0000259" key="3">
    <source>
        <dbReference type="PROSITE" id="PS51747"/>
    </source>
</evidence>
<dbReference type="PROSITE" id="PS51747">
    <property type="entry name" value="CYT_DCMP_DEAMINASES_2"/>
    <property type="match status" value="1"/>
</dbReference>
<dbReference type="InterPro" id="IPR002125">
    <property type="entry name" value="CMP_dCMP_dom"/>
</dbReference>
<reference evidence="4 5" key="1">
    <citation type="submission" date="2017-03" db="EMBL/GenBank/DDBJ databases">
        <title>Genome sequence of Clostridium oryzae DSM 28571.</title>
        <authorList>
            <person name="Poehlein A."/>
            <person name="Daniel R."/>
        </authorList>
    </citation>
    <scope>NUCLEOTIDE SEQUENCE [LARGE SCALE GENOMIC DNA]</scope>
    <source>
        <strain evidence="4 5">DSM 28571</strain>
    </source>
</reference>
<dbReference type="PROSITE" id="PS00903">
    <property type="entry name" value="CYT_DCMP_DEAMINASES_1"/>
    <property type="match status" value="1"/>
</dbReference>
<dbReference type="PANTHER" id="PTHR11079">
    <property type="entry name" value="CYTOSINE DEAMINASE FAMILY MEMBER"/>
    <property type="match status" value="1"/>
</dbReference>
<dbReference type="PANTHER" id="PTHR11079:SF162">
    <property type="entry name" value="RIBOFLAVIN BIOSYNTHESIS PROTEIN PYRD, CHLOROPLASTIC"/>
    <property type="match status" value="1"/>
</dbReference>
<proteinExistence type="predicted"/>
<dbReference type="STRING" id="1450648.CLORY_38990"/>
<dbReference type="InterPro" id="IPR016192">
    <property type="entry name" value="APOBEC/CMP_deaminase_Zn-bd"/>
</dbReference>